<dbReference type="GO" id="GO:0016887">
    <property type="term" value="F:ATP hydrolysis activity"/>
    <property type="evidence" value="ECO:0007669"/>
    <property type="project" value="InterPro"/>
</dbReference>
<organism evidence="12 13">
    <name type="scientific">Peptostreptococcus russellii</name>
    <dbReference type="NCBI Taxonomy" id="215200"/>
    <lineage>
        <taxon>Bacteria</taxon>
        <taxon>Bacillati</taxon>
        <taxon>Bacillota</taxon>
        <taxon>Clostridia</taxon>
        <taxon>Peptostreptococcales</taxon>
        <taxon>Peptostreptococcaceae</taxon>
        <taxon>Peptostreptococcus</taxon>
    </lineage>
</organism>
<dbReference type="SUPFAM" id="SSF90123">
    <property type="entry name" value="ABC transporter transmembrane region"/>
    <property type="match status" value="1"/>
</dbReference>
<evidence type="ECO:0000256" key="7">
    <source>
        <dbReference type="ARBA" id="ARBA00022989"/>
    </source>
</evidence>
<dbReference type="InterPro" id="IPR003593">
    <property type="entry name" value="AAA+_ATPase"/>
</dbReference>
<keyword evidence="8 9" id="KW-0472">Membrane</keyword>
<proteinExistence type="predicted"/>
<evidence type="ECO:0000256" key="9">
    <source>
        <dbReference type="SAM" id="Phobius"/>
    </source>
</evidence>
<evidence type="ECO:0000313" key="12">
    <source>
        <dbReference type="EMBL" id="PSJ32175.1"/>
    </source>
</evidence>
<evidence type="ECO:0000256" key="3">
    <source>
        <dbReference type="ARBA" id="ARBA00022475"/>
    </source>
</evidence>
<dbReference type="Gene3D" id="1.20.1560.10">
    <property type="entry name" value="ABC transporter type 1, transmembrane domain"/>
    <property type="match status" value="1"/>
</dbReference>
<protein>
    <submittedName>
        <fullName evidence="12">ABC transporter</fullName>
    </submittedName>
</protein>
<keyword evidence="2" id="KW-0813">Transport</keyword>
<feature type="transmembrane region" description="Helical" evidence="9">
    <location>
        <begin position="169"/>
        <end position="186"/>
    </location>
</feature>
<feature type="transmembrane region" description="Helical" evidence="9">
    <location>
        <begin position="55"/>
        <end position="76"/>
    </location>
</feature>
<dbReference type="InterPro" id="IPR039421">
    <property type="entry name" value="Type_1_exporter"/>
</dbReference>
<feature type="transmembrane region" description="Helical" evidence="9">
    <location>
        <begin position="12"/>
        <end position="35"/>
    </location>
</feature>
<accession>A0A2P7Q2I3</accession>
<keyword evidence="4 9" id="KW-0812">Transmembrane</keyword>
<reference evidence="12" key="1">
    <citation type="thesis" date="2015" institute="Rutgers" country="The State University of New Jersey, 14 College Farm Rd., New Brunswick, NJ, USA">
        <title>Ammonia toxicity in bacteria and its implications for treatment of and resource recovery from highly nitrogenous organic wastes.</title>
        <authorList>
            <person name="Luther A.K."/>
        </authorList>
    </citation>
    <scope>NUCLEOTIDE SEQUENCE</scope>
    <source>
        <strain evidence="12">RT-10B</strain>
    </source>
</reference>
<evidence type="ECO:0000256" key="5">
    <source>
        <dbReference type="ARBA" id="ARBA00022741"/>
    </source>
</evidence>
<feature type="domain" description="ABC transmembrane type-1" evidence="11">
    <location>
        <begin position="16"/>
        <end position="310"/>
    </location>
</feature>
<comment type="subcellular location">
    <subcellularLocation>
        <location evidence="1">Cell membrane</location>
        <topology evidence="1">Multi-pass membrane protein</topology>
    </subcellularLocation>
</comment>
<dbReference type="AlphaFoldDB" id="A0A2P7Q2I3"/>
<dbReference type="PROSITE" id="PS00211">
    <property type="entry name" value="ABC_TRANSPORTER_1"/>
    <property type="match status" value="1"/>
</dbReference>
<dbReference type="PANTHER" id="PTHR43394">
    <property type="entry name" value="ATP-DEPENDENT PERMEASE MDL1, MITOCHONDRIAL"/>
    <property type="match status" value="1"/>
</dbReference>
<evidence type="ECO:0000256" key="6">
    <source>
        <dbReference type="ARBA" id="ARBA00022840"/>
    </source>
</evidence>
<feature type="transmembrane region" description="Helical" evidence="9">
    <location>
        <begin position="257"/>
        <end position="281"/>
    </location>
</feature>
<dbReference type="InterPro" id="IPR011527">
    <property type="entry name" value="ABC1_TM_dom"/>
</dbReference>
<evidence type="ECO:0000313" key="13">
    <source>
        <dbReference type="Proteomes" id="UP000241434"/>
    </source>
</evidence>
<feature type="transmembrane region" description="Helical" evidence="9">
    <location>
        <begin position="146"/>
        <end position="163"/>
    </location>
</feature>
<dbReference type="Pfam" id="PF00005">
    <property type="entry name" value="ABC_tran"/>
    <property type="match status" value="1"/>
</dbReference>
<dbReference type="EMBL" id="JYGE01000002">
    <property type="protein sequence ID" value="PSJ32175.1"/>
    <property type="molecule type" value="Genomic_DNA"/>
</dbReference>
<dbReference type="GO" id="GO:0005886">
    <property type="term" value="C:plasma membrane"/>
    <property type="evidence" value="ECO:0007669"/>
    <property type="project" value="UniProtKB-SubCell"/>
</dbReference>
<evidence type="ECO:0000256" key="8">
    <source>
        <dbReference type="ARBA" id="ARBA00023136"/>
    </source>
</evidence>
<keyword evidence="3" id="KW-1003">Cell membrane</keyword>
<keyword evidence="13" id="KW-1185">Reference proteome</keyword>
<keyword evidence="6" id="KW-0067">ATP-binding</keyword>
<comment type="caution">
    <text evidence="12">The sequence shown here is derived from an EMBL/GenBank/DDBJ whole genome shotgun (WGS) entry which is preliminary data.</text>
</comment>
<dbReference type="InterPro" id="IPR036640">
    <property type="entry name" value="ABC1_TM_sf"/>
</dbReference>
<dbReference type="OrthoDB" id="9762778at2"/>
<dbReference type="FunFam" id="3.40.50.300:FF:000287">
    <property type="entry name" value="Multidrug ABC transporter ATP-binding protein"/>
    <property type="match status" value="1"/>
</dbReference>
<dbReference type="FunFam" id="1.20.1560.10:FF:000011">
    <property type="entry name" value="Multidrug ABC transporter ATP-binding protein"/>
    <property type="match status" value="1"/>
</dbReference>
<name>A0A2P7Q2I3_9FIRM</name>
<evidence type="ECO:0000256" key="4">
    <source>
        <dbReference type="ARBA" id="ARBA00022692"/>
    </source>
</evidence>
<dbReference type="Proteomes" id="UP000241434">
    <property type="component" value="Unassembled WGS sequence"/>
</dbReference>
<dbReference type="SUPFAM" id="SSF52540">
    <property type="entry name" value="P-loop containing nucleoside triphosphate hydrolases"/>
    <property type="match status" value="1"/>
</dbReference>
<dbReference type="InterPro" id="IPR027417">
    <property type="entry name" value="P-loop_NTPase"/>
</dbReference>
<dbReference type="PANTHER" id="PTHR43394:SF1">
    <property type="entry name" value="ATP-BINDING CASSETTE SUB-FAMILY B MEMBER 10, MITOCHONDRIAL"/>
    <property type="match status" value="1"/>
</dbReference>
<dbReference type="CDD" id="cd18547">
    <property type="entry name" value="ABC_6TM_Tm288_like"/>
    <property type="match status" value="1"/>
</dbReference>
<evidence type="ECO:0000256" key="1">
    <source>
        <dbReference type="ARBA" id="ARBA00004651"/>
    </source>
</evidence>
<dbReference type="RefSeq" id="WP_106776161.1">
    <property type="nucleotide sequence ID" value="NZ_JYGE01000002.1"/>
</dbReference>
<evidence type="ECO:0000259" key="11">
    <source>
        <dbReference type="PROSITE" id="PS50929"/>
    </source>
</evidence>
<keyword evidence="7 9" id="KW-1133">Transmembrane helix</keyword>
<dbReference type="Gene3D" id="3.40.50.300">
    <property type="entry name" value="P-loop containing nucleotide triphosphate hydrolases"/>
    <property type="match status" value="1"/>
</dbReference>
<evidence type="ECO:0000256" key="2">
    <source>
        <dbReference type="ARBA" id="ARBA00022448"/>
    </source>
</evidence>
<dbReference type="GO" id="GO:0015421">
    <property type="term" value="F:ABC-type oligopeptide transporter activity"/>
    <property type="evidence" value="ECO:0007669"/>
    <property type="project" value="TreeGrafter"/>
</dbReference>
<gene>
    <name evidence="12" type="ORF">UF10_02020</name>
</gene>
<dbReference type="PROSITE" id="PS50893">
    <property type="entry name" value="ABC_TRANSPORTER_2"/>
    <property type="match status" value="1"/>
</dbReference>
<dbReference type="InterPro" id="IPR003439">
    <property type="entry name" value="ABC_transporter-like_ATP-bd"/>
</dbReference>
<dbReference type="SMART" id="SM00382">
    <property type="entry name" value="AAA"/>
    <property type="match status" value="1"/>
</dbReference>
<dbReference type="CDD" id="cd03254">
    <property type="entry name" value="ABCC_Glucan_exporter_like"/>
    <property type="match status" value="1"/>
</dbReference>
<keyword evidence="5" id="KW-0547">Nucleotide-binding</keyword>
<dbReference type="Pfam" id="PF00664">
    <property type="entry name" value="ABC_membrane"/>
    <property type="match status" value="1"/>
</dbReference>
<evidence type="ECO:0000259" key="10">
    <source>
        <dbReference type="PROSITE" id="PS50893"/>
    </source>
</evidence>
<feature type="domain" description="ABC transporter" evidence="10">
    <location>
        <begin position="344"/>
        <end position="578"/>
    </location>
</feature>
<dbReference type="GO" id="GO:0005524">
    <property type="term" value="F:ATP binding"/>
    <property type="evidence" value="ECO:0007669"/>
    <property type="project" value="UniProtKB-KW"/>
</dbReference>
<sequence>MKKLYPYIKPYLKFFIVAIFLTLAYSIFLSAAPMVEGFITTRLKDDVVDIMNKVPGASISFAYIINILKILFLIYMGNAICNYGSQYFLTNAIQNTMRDLRNDVQKKIAKLPISYFDKRTVGDILSIISNDIDTISNALQQSLSKILSAFLSITFAIALMFYINPIMAIVAILLIPGSAIIMRFIMKHSSDLFKSQQEALGSLNGYIQERYTGVNEIKLYGKQEDSIEEFKDINSNLCENGFKAQFISGLMSPLISLITYIAIVAVCILGAVFTITGAITIGQLQAFVRYMWQLNEPLEQVTQLSASIQSAMAASKRVFEFLSEKEEVPKVDSPIKLDKVEGNVSFEEVSFAYNKDKELIEDLNVNVKSGQMVAIVGPTGAGKTTLINLLMRFYDVNKGAIKVDGVNIKDMKRDDLRSIFAMVLQDTWLYNGTIADNIKYGKEDATQEEIINAAKIANVHHFIKTQPDGYNMILNEESSNISAGEKQLLTIARAFLADPAILILDEATSSVDTRLELMLQTAMKNIMEGRTSFVIAHRLSTIKNADLILVMNNGTIIEQGNHNELMEKKGFYEKLYMSQFQNQA</sequence>
<dbReference type="InterPro" id="IPR017871">
    <property type="entry name" value="ABC_transporter-like_CS"/>
</dbReference>
<dbReference type="PROSITE" id="PS50929">
    <property type="entry name" value="ABC_TM1F"/>
    <property type="match status" value="1"/>
</dbReference>